<comment type="catalytic activity">
    <reaction evidence="2">
        <text>3-hydroxy-2-methylpropanoyl-CoA + H2O = 3-hydroxy-2-methylpropanoate + CoA + H(+)</text>
        <dbReference type="Rhea" id="RHEA:20888"/>
        <dbReference type="ChEBI" id="CHEBI:11805"/>
        <dbReference type="ChEBI" id="CHEBI:15377"/>
        <dbReference type="ChEBI" id="CHEBI:15378"/>
        <dbReference type="ChEBI" id="CHEBI:57287"/>
        <dbReference type="ChEBI" id="CHEBI:57340"/>
        <dbReference type="EC" id="3.1.2.4"/>
    </reaction>
</comment>
<evidence type="ECO:0000259" key="3">
    <source>
        <dbReference type="Pfam" id="PF16113"/>
    </source>
</evidence>
<dbReference type="SUPFAM" id="SSF52096">
    <property type="entry name" value="ClpP/crotonase"/>
    <property type="match status" value="1"/>
</dbReference>
<dbReference type="PANTHER" id="PTHR43176">
    <property type="entry name" value="3-HYDROXYISOBUTYRYL-COA HYDROLASE-RELATED"/>
    <property type="match status" value="1"/>
</dbReference>
<dbReference type="GO" id="GO:0006574">
    <property type="term" value="P:L-valine catabolic process"/>
    <property type="evidence" value="ECO:0007669"/>
    <property type="project" value="UniProtKB-UniRule"/>
</dbReference>
<evidence type="ECO:0000256" key="2">
    <source>
        <dbReference type="RuleBase" id="RU369070"/>
    </source>
</evidence>
<comment type="function">
    <text evidence="2">Hydrolyzes 3-hydroxyisobutyryl-CoA (HIBYL-CoA), a saline catabolite. Has high activity toward isobutyryl-CoA. Could be an isobutyryl-CoA dehydrogenase that functions in valine catabolism.</text>
</comment>
<dbReference type="EMBL" id="BT064969">
    <property type="protein sequence ID" value="ACN30845.1"/>
    <property type="molecule type" value="mRNA"/>
</dbReference>
<dbReference type="InterPro" id="IPR045004">
    <property type="entry name" value="ECH_dom"/>
</dbReference>
<accession>C0P9K0</accession>
<organism evidence="4">
    <name type="scientific">Zea mays</name>
    <name type="common">Maize</name>
    <dbReference type="NCBI Taxonomy" id="4577"/>
    <lineage>
        <taxon>Eukaryota</taxon>
        <taxon>Viridiplantae</taxon>
        <taxon>Streptophyta</taxon>
        <taxon>Embryophyta</taxon>
        <taxon>Tracheophyta</taxon>
        <taxon>Spermatophyta</taxon>
        <taxon>Magnoliopsida</taxon>
        <taxon>Liliopsida</taxon>
        <taxon>Poales</taxon>
        <taxon>Poaceae</taxon>
        <taxon>PACMAD clade</taxon>
        <taxon>Panicoideae</taxon>
        <taxon>Andropogonodae</taxon>
        <taxon>Andropogoneae</taxon>
        <taxon>Tripsacinae</taxon>
        <taxon>Zea</taxon>
    </lineage>
</organism>
<comment type="pathway">
    <text evidence="2">Amino-acid degradation; L-valine degradation.</text>
</comment>
<protein>
    <recommendedName>
        <fullName evidence="2">3-hydroxyisobutyryl-CoA hydrolase</fullName>
        <shortName evidence="2">HIB-CoA hydrolase</shortName>
        <shortName evidence="2">HIBYL-CoA-H</shortName>
        <ecNumber evidence="2">3.1.2.4</ecNumber>
    </recommendedName>
    <alternativeName>
        <fullName evidence="2">3-hydroxyisobutyryl-coenzyme A hydrolase</fullName>
    </alternativeName>
</protein>
<dbReference type="Gene3D" id="3.90.226.10">
    <property type="entry name" value="2-enoyl-CoA Hydratase, Chain A, domain 1"/>
    <property type="match status" value="1"/>
</dbReference>
<reference evidence="4" key="1">
    <citation type="journal article" date="2009" name="PLoS Genet.">
        <title>Sequencing, mapping, and analysis of 27,455 maize full-length cDNAs.</title>
        <authorList>
            <person name="Soderlund C."/>
            <person name="Descour A."/>
            <person name="Kudrna D."/>
            <person name="Bomhoff M."/>
            <person name="Boyd L."/>
            <person name="Currie J."/>
            <person name="Angelova A."/>
            <person name="Collura K."/>
            <person name="Wissotski M."/>
            <person name="Ashley E."/>
            <person name="Morrow D."/>
            <person name="Fernandes J."/>
            <person name="Walbot V."/>
            <person name="Yu Y."/>
        </authorList>
    </citation>
    <scope>NUCLEOTIDE SEQUENCE</scope>
    <source>
        <strain evidence="4">B73</strain>
    </source>
</reference>
<dbReference type="EC" id="3.1.2.4" evidence="2"/>
<dbReference type="PANTHER" id="PTHR43176:SF4">
    <property type="entry name" value="3-HYDROXYISOBUTYRYL-COA HYDROLASE-LIKE PROTEIN 1, MITOCHONDRIAL"/>
    <property type="match status" value="1"/>
</dbReference>
<feature type="domain" description="Enoyl-CoA hydratase/isomerase" evidence="3">
    <location>
        <begin position="38"/>
        <end position="185"/>
    </location>
</feature>
<proteinExistence type="evidence at transcript level"/>
<dbReference type="InterPro" id="IPR029045">
    <property type="entry name" value="ClpP/crotonase-like_dom_sf"/>
</dbReference>
<comment type="similarity">
    <text evidence="2">Belongs to the enoyl-CoA hydratase/isomerase family.</text>
</comment>
<dbReference type="Pfam" id="PF16113">
    <property type="entry name" value="ECH_2"/>
    <property type="match status" value="1"/>
</dbReference>
<evidence type="ECO:0000313" key="4">
    <source>
        <dbReference type="EMBL" id="ACN30845.1"/>
    </source>
</evidence>
<evidence type="ECO:0000256" key="1">
    <source>
        <dbReference type="ARBA" id="ARBA00022801"/>
    </source>
</evidence>
<dbReference type="GO" id="GO:0003860">
    <property type="term" value="F:3-hydroxyisobutyryl-CoA hydrolase activity"/>
    <property type="evidence" value="ECO:0007669"/>
    <property type="project" value="UniProtKB-UniRule"/>
</dbReference>
<keyword evidence="1 2" id="KW-0378">Hydrolase</keyword>
<dbReference type="HOGENOM" id="CLU_124106_0_0_1"/>
<sequence length="188" mass="20396">MGGQPRHWLCHDEAAEHSVLVGMLLDYMNLSVKASWRNVAILDGITMGGGGGVSIPGTFRVATDRTVFATPEVHIGFHPDAAASFYLSHLTGHVGEYVALTGEKLNGTDMIALGLATHYFMSGHLDLIDERLAKLVTDDPSVIDSSLAQYGDMVYPDKKSIVHRLEVIDKCFSHDTVEEIVDALVSTD</sequence>
<dbReference type="AlphaFoldDB" id="C0P9K0"/>
<dbReference type="InterPro" id="IPR032259">
    <property type="entry name" value="HIBYL-CoA-H"/>
</dbReference>
<name>C0P9K0_MAIZE</name>
<dbReference type="ExpressionAtlas" id="C0P9K0">
    <property type="expression patterns" value="baseline and differential"/>
</dbReference>